<evidence type="ECO:0008006" key="3">
    <source>
        <dbReference type="Google" id="ProtNLM"/>
    </source>
</evidence>
<organism evidence="1 2">
    <name type="scientific">Trametes cubensis</name>
    <dbReference type="NCBI Taxonomy" id="1111947"/>
    <lineage>
        <taxon>Eukaryota</taxon>
        <taxon>Fungi</taxon>
        <taxon>Dikarya</taxon>
        <taxon>Basidiomycota</taxon>
        <taxon>Agaricomycotina</taxon>
        <taxon>Agaricomycetes</taxon>
        <taxon>Polyporales</taxon>
        <taxon>Polyporaceae</taxon>
        <taxon>Trametes</taxon>
    </lineage>
</organism>
<protein>
    <recommendedName>
        <fullName evidence="3">F-box domain-containing protein</fullName>
    </recommendedName>
</protein>
<reference evidence="1" key="1">
    <citation type="submission" date="2022-11" db="EMBL/GenBank/DDBJ databases">
        <title>Genome Sequence of Cubamyces cubensis.</title>
        <authorList>
            <person name="Buettner E."/>
        </authorList>
    </citation>
    <scope>NUCLEOTIDE SEQUENCE</scope>
    <source>
        <strain evidence="1">MPL-01</strain>
    </source>
</reference>
<evidence type="ECO:0000313" key="2">
    <source>
        <dbReference type="Proteomes" id="UP001215151"/>
    </source>
</evidence>
<proteinExistence type="predicted"/>
<gene>
    <name evidence="1" type="ORF">ONZ51_g7417</name>
</gene>
<accession>A0AAD7X9I7</accession>
<evidence type="ECO:0000313" key="1">
    <source>
        <dbReference type="EMBL" id="KAJ8474113.1"/>
    </source>
</evidence>
<dbReference type="AlphaFoldDB" id="A0AAD7X9I7"/>
<keyword evidence="2" id="KW-1185">Reference proteome</keyword>
<dbReference type="EMBL" id="JAPEVG010000198">
    <property type="protein sequence ID" value="KAJ8474113.1"/>
    <property type="molecule type" value="Genomic_DNA"/>
</dbReference>
<sequence length="574" mass="64939">MQPSTVYSLSHEVVTRIGSLLFNSNDVNVVTSRKALISLATTCRYLSEPLLDIIWRELPDTIPLFLLLPSDLCTTTVEEIPLEPWYKQRTELVLLRTPVADDFKRVAMYSHRVKILGYRYDQRVVKPRHEDYKIPSHVWDMLAMHGPAPLLPNLVELHCTLSGPRFDTKASIDHLHEIMLQRDQIHGPIDFSLGICSGSSSAHEVIQSITRIAPNLRAFQWFQTYAKWDLRGQDICNLPHMSELDALSLQVAPDTLHAIGALPKLSDLAVAVDFSTSEWRDWNYTSSEHSVGLFPVLVQLQLETVNLSKTAELMKTITSPFLANLTVKVRSWNPSGSILAAFCSAVGGSPFQRVLRSLDLTIQGSWSSSDGNPTYPTHSKVIEPLLSLGRLEKLRLEAHLPMVFLDNAFVDEMSRAWPNIREIRFAQVIEQYGFQCREEPIPSIGDPDCPKVTLLGLSPLAKRCQYLQVLQVPVDMRIRSPERLEPACRSGPPLFHMRSRRSDLHTFIGEGCVMGDPWEVASCLSLMFPQIRKIRCGHSSIAKWSFMSEVYSELLRARSEEWGWANQASQEESQ</sequence>
<dbReference type="InterPro" id="IPR032675">
    <property type="entry name" value="LRR_dom_sf"/>
</dbReference>
<name>A0AAD7X9I7_9APHY</name>
<dbReference type="Proteomes" id="UP001215151">
    <property type="component" value="Unassembled WGS sequence"/>
</dbReference>
<comment type="caution">
    <text evidence="1">The sequence shown here is derived from an EMBL/GenBank/DDBJ whole genome shotgun (WGS) entry which is preliminary data.</text>
</comment>
<dbReference type="Gene3D" id="3.80.10.10">
    <property type="entry name" value="Ribonuclease Inhibitor"/>
    <property type="match status" value="1"/>
</dbReference>